<dbReference type="OrthoDB" id="10051892at2759"/>
<organism evidence="2 3">
    <name type="scientific">Pterulicium gracile</name>
    <dbReference type="NCBI Taxonomy" id="1884261"/>
    <lineage>
        <taxon>Eukaryota</taxon>
        <taxon>Fungi</taxon>
        <taxon>Dikarya</taxon>
        <taxon>Basidiomycota</taxon>
        <taxon>Agaricomycotina</taxon>
        <taxon>Agaricomycetes</taxon>
        <taxon>Agaricomycetidae</taxon>
        <taxon>Agaricales</taxon>
        <taxon>Pleurotineae</taxon>
        <taxon>Pterulaceae</taxon>
        <taxon>Pterulicium</taxon>
    </lineage>
</organism>
<name>A0A5C3QJ78_9AGAR</name>
<dbReference type="Proteomes" id="UP000305067">
    <property type="component" value="Unassembled WGS sequence"/>
</dbReference>
<dbReference type="EMBL" id="ML178825">
    <property type="protein sequence ID" value="TFL01378.1"/>
    <property type="molecule type" value="Genomic_DNA"/>
</dbReference>
<dbReference type="InterPro" id="IPR036188">
    <property type="entry name" value="FAD/NAD-bd_sf"/>
</dbReference>
<reference evidence="2 3" key="1">
    <citation type="journal article" date="2019" name="Nat. Ecol. Evol.">
        <title>Megaphylogeny resolves global patterns of mushroom evolution.</title>
        <authorList>
            <person name="Varga T."/>
            <person name="Krizsan K."/>
            <person name="Foldi C."/>
            <person name="Dima B."/>
            <person name="Sanchez-Garcia M."/>
            <person name="Sanchez-Ramirez S."/>
            <person name="Szollosi G.J."/>
            <person name="Szarkandi J.G."/>
            <person name="Papp V."/>
            <person name="Albert L."/>
            <person name="Andreopoulos W."/>
            <person name="Angelini C."/>
            <person name="Antonin V."/>
            <person name="Barry K.W."/>
            <person name="Bougher N.L."/>
            <person name="Buchanan P."/>
            <person name="Buyck B."/>
            <person name="Bense V."/>
            <person name="Catcheside P."/>
            <person name="Chovatia M."/>
            <person name="Cooper J."/>
            <person name="Damon W."/>
            <person name="Desjardin D."/>
            <person name="Finy P."/>
            <person name="Geml J."/>
            <person name="Haridas S."/>
            <person name="Hughes K."/>
            <person name="Justo A."/>
            <person name="Karasinski D."/>
            <person name="Kautmanova I."/>
            <person name="Kiss B."/>
            <person name="Kocsube S."/>
            <person name="Kotiranta H."/>
            <person name="LaButti K.M."/>
            <person name="Lechner B.E."/>
            <person name="Liimatainen K."/>
            <person name="Lipzen A."/>
            <person name="Lukacs Z."/>
            <person name="Mihaltcheva S."/>
            <person name="Morgado L.N."/>
            <person name="Niskanen T."/>
            <person name="Noordeloos M.E."/>
            <person name="Ohm R.A."/>
            <person name="Ortiz-Santana B."/>
            <person name="Ovrebo C."/>
            <person name="Racz N."/>
            <person name="Riley R."/>
            <person name="Savchenko A."/>
            <person name="Shiryaev A."/>
            <person name="Soop K."/>
            <person name="Spirin V."/>
            <person name="Szebenyi C."/>
            <person name="Tomsovsky M."/>
            <person name="Tulloss R.E."/>
            <person name="Uehling J."/>
            <person name="Grigoriev I.V."/>
            <person name="Vagvolgyi C."/>
            <person name="Papp T."/>
            <person name="Martin F.M."/>
            <person name="Miettinen O."/>
            <person name="Hibbett D.S."/>
            <person name="Nagy L.G."/>
        </authorList>
    </citation>
    <scope>NUCLEOTIDE SEQUENCE [LARGE SCALE GENOMIC DNA]</scope>
    <source>
        <strain evidence="2 3">CBS 309.79</strain>
    </source>
</reference>
<keyword evidence="1" id="KW-0732">Signal</keyword>
<dbReference type="Gene3D" id="3.50.50.60">
    <property type="entry name" value="FAD/NAD(P)-binding domain"/>
    <property type="match status" value="1"/>
</dbReference>
<keyword evidence="3" id="KW-1185">Reference proteome</keyword>
<evidence type="ECO:0000256" key="1">
    <source>
        <dbReference type="SAM" id="SignalP"/>
    </source>
</evidence>
<dbReference type="SUPFAM" id="SSF51905">
    <property type="entry name" value="FAD/NAD(P)-binding domain"/>
    <property type="match status" value="1"/>
</dbReference>
<feature type="signal peptide" evidence="1">
    <location>
        <begin position="1"/>
        <end position="21"/>
    </location>
</feature>
<sequence length="519" mass="57345">MLFAAAAFAVLIFFAFTSVSAKRSRAVVDQELKNLGSPRLAPRLGKVVICGGGISGILAAKTCLTHFEQVVLVDPEFSKSLNGMGKGRVMQYHSIHFYLFLFIKGLCRLWPSFEQKAQEAGWHGQYARQAGLYLDGTYIPSLAEGLAPVVNLRRCTFETLLGSLLIDDPQAKTRLVIIEGTVRGMKRSVDGTVISAVYGKGIDEKDFEVDAIDLLIDCTGRAQSGVRWLEQATFESPRCIIYKPHLRYTTIQFTGLTEDLFSTLPIPERHRYTPIGFLPDADISQRGVVFGKMDNGSAHLAFFSWGSSKLPKKPEDIVPSVTSIGFTNSVPSWFVDMLEILVEHGSPVIVPVHLSACNLLEYHGVRDLPANFIALGDAVMTVNPLLGQGCAKAMSDVLLLDSMLRLDTSARSLSSTFSNQLFKTQAKRNESLWSVGKYMDYAYPTTEPSSGETLNNGRFTRWMAKLFVQASQMDKHVAHVFWLRRHLLASEAAMVDPSVLVRAVWANVKRALGYHASPS</sequence>
<feature type="chain" id="PRO_5022906390" description="FAD/NAD(P)-binding domain-containing protein" evidence="1">
    <location>
        <begin position="22"/>
        <end position="519"/>
    </location>
</feature>
<protein>
    <recommendedName>
        <fullName evidence="4">FAD/NAD(P)-binding domain-containing protein</fullName>
    </recommendedName>
</protein>
<dbReference type="AlphaFoldDB" id="A0A5C3QJ78"/>
<proteinExistence type="predicted"/>
<gene>
    <name evidence="2" type="ORF">BDV98DRAFT_567998</name>
</gene>
<accession>A0A5C3QJ78</accession>
<evidence type="ECO:0000313" key="3">
    <source>
        <dbReference type="Proteomes" id="UP000305067"/>
    </source>
</evidence>
<evidence type="ECO:0008006" key="4">
    <source>
        <dbReference type="Google" id="ProtNLM"/>
    </source>
</evidence>
<evidence type="ECO:0000313" key="2">
    <source>
        <dbReference type="EMBL" id="TFL01378.1"/>
    </source>
</evidence>